<feature type="chain" id="PRO_5045369991" evidence="2">
    <location>
        <begin position="28"/>
        <end position="382"/>
    </location>
</feature>
<keyword evidence="2" id="KW-0732">Signal</keyword>
<evidence type="ECO:0000313" key="3">
    <source>
        <dbReference type="EMBL" id="MBS2545623.1"/>
    </source>
</evidence>
<evidence type="ECO:0000313" key="4">
    <source>
        <dbReference type="Proteomes" id="UP000730482"/>
    </source>
</evidence>
<sequence length="382" mass="39124">MHTTMRIGAAAVAVLTAAGISAGTASAAERGHSAFGWGADRVVFAQTDATTGNQVVAYHRGDDGRLTPLAAYDTGGLGGVLGSSVVDHLASQGSLTYDREHQLLYAVNAGSDTVSVFAVHGDRLWLRQTLPSGGTFPVSVAVHDDAVYVLNALNGGSVQGYTVEDGRLRERRAWNRPLGLDPNATPQFTNTPGQVGFADRGRKLVVTTKANGDNVDVFALDEDGAPAPAPVVTNLPGAVPFAFVTGPDSRTLYLTEAGPNAVASFRVNGDGTLTPLQTAATGQSATCWITAVGDLLYVSNAGSATVSIYRAGEDGSLQPIGTAATDPGTVDSAASHDGRYLYVQTGGQGILDGYAINRDGTLRPIGSETVPNAVGGEGIVAA</sequence>
<comment type="caution">
    <text evidence="3">The sequence shown here is derived from an EMBL/GenBank/DDBJ whole genome shotgun (WGS) entry which is preliminary data.</text>
</comment>
<dbReference type="EMBL" id="JAAFYZ010000004">
    <property type="protein sequence ID" value="MBS2545623.1"/>
    <property type="molecule type" value="Genomic_DNA"/>
</dbReference>
<dbReference type="InterPro" id="IPR050282">
    <property type="entry name" value="Cycloisomerase_2"/>
</dbReference>
<dbReference type="RefSeq" id="WP_212007287.1">
    <property type="nucleotide sequence ID" value="NZ_JAAFYZ010000004.1"/>
</dbReference>
<dbReference type="Gene3D" id="2.130.10.10">
    <property type="entry name" value="YVTN repeat-like/Quinoprotein amine dehydrogenase"/>
    <property type="match status" value="1"/>
</dbReference>
<dbReference type="PANTHER" id="PTHR30344">
    <property type="entry name" value="6-PHOSPHOGLUCONOLACTONASE-RELATED"/>
    <property type="match status" value="1"/>
</dbReference>
<dbReference type="SUPFAM" id="SSF75011">
    <property type="entry name" value="3-carboxy-cis,cis-mucoante lactonizing enzyme"/>
    <property type="match status" value="1"/>
</dbReference>
<proteinExistence type="inferred from homology"/>
<protein>
    <submittedName>
        <fullName evidence="3">Beta-propeller fold lactonase family protein</fullName>
    </submittedName>
</protein>
<dbReference type="Pfam" id="PF10282">
    <property type="entry name" value="Lactonase"/>
    <property type="match status" value="1"/>
</dbReference>
<keyword evidence="4" id="KW-1185">Reference proteome</keyword>
<organism evidence="3 4">
    <name type="scientific">Catenulispora pinistramenti</name>
    <dbReference type="NCBI Taxonomy" id="2705254"/>
    <lineage>
        <taxon>Bacteria</taxon>
        <taxon>Bacillati</taxon>
        <taxon>Actinomycetota</taxon>
        <taxon>Actinomycetes</taxon>
        <taxon>Catenulisporales</taxon>
        <taxon>Catenulisporaceae</taxon>
        <taxon>Catenulispora</taxon>
    </lineage>
</organism>
<evidence type="ECO:0000256" key="1">
    <source>
        <dbReference type="ARBA" id="ARBA00005564"/>
    </source>
</evidence>
<name>A0ABS5KHQ8_9ACTN</name>
<dbReference type="InterPro" id="IPR019405">
    <property type="entry name" value="Lactonase_7-beta_prop"/>
</dbReference>
<accession>A0ABS5KHQ8</accession>
<evidence type="ECO:0000256" key="2">
    <source>
        <dbReference type="SAM" id="SignalP"/>
    </source>
</evidence>
<dbReference type="InterPro" id="IPR015943">
    <property type="entry name" value="WD40/YVTN_repeat-like_dom_sf"/>
</dbReference>
<reference evidence="3 4" key="1">
    <citation type="submission" date="2020-02" db="EMBL/GenBank/DDBJ databases">
        <title>Acidophilic actinobacteria isolated from forest soil.</title>
        <authorList>
            <person name="Golinska P."/>
        </authorList>
    </citation>
    <scope>NUCLEOTIDE SEQUENCE [LARGE SCALE GENOMIC DNA]</scope>
    <source>
        <strain evidence="3 4">NL8</strain>
    </source>
</reference>
<feature type="signal peptide" evidence="2">
    <location>
        <begin position="1"/>
        <end position="27"/>
    </location>
</feature>
<comment type="similarity">
    <text evidence="1">Belongs to the cycloisomerase 2 family.</text>
</comment>
<dbReference type="Proteomes" id="UP000730482">
    <property type="component" value="Unassembled WGS sequence"/>
</dbReference>
<dbReference type="PANTHER" id="PTHR30344:SF1">
    <property type="entry name" value="6-PHOSPHOGLUCONOLACTONASE"/>
    <property type="match status" value="1"/>
</dbReference>
<gene>
    <name evidence="3" type="ORF">KGQ19_01950</name>
</gene>